<dbReference type="Proteomes" id="UP001157502">
    <property type="component" value="Chromosome 31"/>
</dbReference>
<gene>
    <name evidence="1" type="ORF">DPEC_G00321000</name>
</gene>
<proteinExistence type="predicted"/>
<name>A0ACC2FA22_DALPE</name>
<evidence type="ECO:0000313" key="1">
    <source>
        <dbReference type="EMBL" id="KAJ7988186.1"/>
    </source>
</evidence>
<sequence>MWVGGSYSKILSTKTHLRPAVQRARLSRQARMGRMQIFSERRHRRTCSVSKHTQQVPARARSPKGPASPPFSLPPQSLSSPSPAGPSTPPSPPAAVSAGASSGTRSESP</sequence>
<keyword evidence="2" id="KW-1185">Reference proteome</keyword>
<accession>A0ACC2FA22</accession>
<protein>
    <submittedName>
        <fullName evidence="1">Uncharacterized protein</fullName>
    </submittedName>
</protein>
<dbReference type="EMBL" id="CM055758">
    <property type="protein sequence ID" value="KAJ7988186.1"/>
    <property type="molecule type" value="Genomic_DNA"/>
</dbReference>
<organism evidence="1 2">
    <name type="scientific">Dallia pectoralis</name>
    <name type="common">Alaska blackfish</name>
    <dbReference type="NCBI Taxonomy" id="75939"/>
    <lineage>
        <taxon>Eukaryota</taxon>
        <taxon>Metazoa</taxon>
        <taxon>Chordata</taxon>
        <taxon>Craniata</taxon>
        <taxon>Vertebrata</taxon>
        <taxon>Euteleostomi</taxon>
        <taxon>Actinopterygii</taxon>
        <taxon>Neopterygii</taxon>
        <taxon>Teleostei</taxon>
        <taxon>Protacanthopterygii</taxon>
        <taxon>Esociformes</taxon>
        <taxon>Umbridae</taxon>
        <taxon>Dallia</taxon>
    </lineage>
</organism>
<comment type="caution">
    <text evidence="1">The sequence shown here is derived from an EMBL/GenBank/DDBJ whole genome shotgun (WGS) entry which is preliminary data.</text>
</comment>
<evidence type="ECO:0000313" key="2">
    <source>
        <dbReference type="Proteomes" id="UP001157502"/>
    </source>
</evidence>
<reference evidence="1" key="1">
    <citation type="submission" date="2021-05" db="EMBL/GenBank/DDBJ databases">
        <authorList>
            <person name="Pan Q."/>
            <person name="Jouanno E."/>
            <person name="Zahm M."/>
            <person name="Klopp C."/>
            <person name="Cabau C."/>
            <person name="Louis A."/>
            <person name="Berthelot C."/>
            <person name="Parey E."/>
            <person name="Roest Crollius H."/>
            <person name="Montfort J."/>
            <person name="Robinson-Rechavi M."/>
            <person name="Bouchez O."/>
            <person name="Lampietro C."/>
            <person name="Lopez Roques C."/>
            <person name="Donnadieu C."/>
            <person name="Postlethwait J."/>
            <person name="Bobe J."/>
            <person name="Dillon D."/>
            <person name="Chandos A."/>
            <person name="von Hippel F."/>
            <person name="Guiguen Y."/>
        </authorList>
    </citation>
    <scope>NUCLEOTIDE SEQUENCE</scope>
    <source>
        <strain evidence="1">YG-Jan2019</strain>
    </source>
</reference>